<keyword evidence="1" id="KW-0479">Metal-binding</keyword>
<accession>A0A4Z1NXN3</accession>
<dbReference type="GO" id="GO:0016829">
    <property type="term" value="F:lyase activity"/>
    <property type="evidence" value="ECO:0007669"/>
    <property type="project" value="UniProtKB-KW"/>
</dbReference>
<dbReference type="InterPro" id="IPR052063">
    <property type="entry name" value="Polysaccharide_Lyase_1"/>
</dbReference>
<dbReference type="GO" id="GO:0046872">
    <property type="term" value="F:metal ion binding"/>
    <property type="evidence" value="ECO:0007669"/>
    <property type="project" value="UniProtKB-KW"/>
</dbReference>
<evidence type="ECO:0000256" key="4">
    <source>
        <dbReference type="SAM" id="SignalP"/>
    </source>
</evidence>
<organism evidence="5 6">
    <name type="scientific">Venturia nashicola</name>
    <dbReference type="NCBI Taxonomy" id="86259"/>
    <lineage>
        <taxon>Eukaryota</taxon>
        <taxon>Fungi</taxon>
        <taxon>Dikarya</taxon>
        <taxon>Ascomycota</taxon>
        <taxon>Pezizomycotina</taxon>
        <taxon>Dothideomycetes</taxon>
        <taxon>Pleosporomycetidae</taxon>
        <taxon>Venturiales</taxon>
        <taxon>Venturiaceae</taxon>
        <taxon>Venturia</taxon>
    </lineage>
</organism>
<sequence length="441" mass="47122">MLLPPTQQLLFSLLLAVSRINGAQLAFPGAAGFGAYAKGGREGNNCIVSTLSDTGPGSLRDCLKEPNRIITFTVGGVIRSKERFVIPKSTTILGQTAPSPGITTYGNGWSASGADESIVRYIRVRMGKEGTKGKDAMGVAHGKNIIFDHVSVAWGKDETFSINGDEAMNITIMNCIIGQGLEDHSAGGLIQTKGGVSIFRNLYVDNKTRNPKVKGKNDFRNNVIYNWGAGGGYIAGGESEGESNVIIQGNYFIAGPSTGSTPPFVRGNERFHAFVSDNWLDGNKDGSLNGKLLAEGDAKAYGGMDLVTKDFGYPGPETIISAKEAVEVVLKEAGASNFRDAIDARMLEEVRSWGKLGQLVTRESDPPMVGLLEMGVVASRSVKEEKESLVDSDGDGIPDHVERERGWEVEKHDSMTVGDGGYTRLEEWANSLVGHGASSKI</sequence>
<feature type="signal peptide" evidence="4">
    <location>
        <begin position="1"/>
        <end position="22"/>
    </location>
</feature>
<dbReference type="Proteomes" id="UP000298493">
    <property type="component" value="Unassembled WGS sequence"/>
</dbReference>
<dbReference type="InterPro" id="IPR011050">
    <property type="entry name" value="Pectin_lyase_fold/virulence"/>
</dbReference>
<dbReference type="EMBL" id="SNSC02000010">
    <property type="protein sequence ID" value="TID20717.1"/>
    <property type="molecule type" value="Genomic_DNA"/>
</dbReference>
<feature type="region of interest" description="Disordered" evidence="3">
    <location>
        <begin position="385"/>
        <end position="406"/>
    </location>
</feature>
<protein>
    <submittedName>
        <fullName evidence="5">Pectate lyase C</fullName>
    </submittedName>
</protein>
<dbReference type="InterPro" id="IPR012334">
    <property type="entry name" value="Pectin_lyas_fold"/>
</dbReference>
<keyword evidence="2" id="KW-0325">Glycoprotein</keyword>
<dbReference type="AlphaFoldDB" id="A0A4Z1NXN3"/>
<dbReference type="SUPFAM" id="SSF51126">
    <property type="entry name" value="Pectin lyase-like"/>
    <property type="match status" value="1"/>
</dbReference>
<evidence type="ECO:0000313" key="5">
    <source>
        <dbReference type="EMBL" id="TID20717.1"/>
    </source>
</evidence>
<gene>
    <name evidence="5" type="ORF">E6O75_ATG05481</name>
</gene>
<dbReference type="Gene3D" id="2.160.20.10">
    <property type="entry name" value="Single-stranded right-handed beta-helix, Pectin lyase-like"/>
    <property type="match status" value="1"/>
</dbReference>
<comment type="caution">
    <text evidence="5">The sequence shown here is derived from an EMBL/GenBank/DDBJ whole genome shotgun (WGS) entry which is preliminary data.</text>
</comment>
<evidence type="ECO:0000256" key="1">
    <source>
        <dbReference type="ARBA" id="ARBA00022723"/>
    </source>
</evidence>
<keyword evidence="5" id="KW-0456">Lyase</keyword>
<evidence type="ECO:0000313" key="6">
    <source>
        <dbReference type="Proteomes" id="UP000298493"/>
    </source>
</evidence>
<name>A0A4Z1NXN3_9PEZI</name>
<keyword evidence="6" id="KW-1185">Reference proteome</keyword>
<dbReference type="PANTHER" id="PTHR42970">
    <property type="entry name" value="PECTATE LYASE C-RELATED"/>
    <property type="match status" value="1"/>
</dbReference>
<evidence type="ECO:0000256" key="3">
    <source>
        <dbReference type="SAM" id="MobiDB-lite"/>
    </source>
</evidence>
<proteinExistence type="predicted"/>
<dbReference type="STRING" id="86259.A0A4Z1NXN3"/>
<dbReference type="PANTHER" id="PTHR42970:SF1">
    <property type="entry name" value="PECTATE LYASE C-RELATED"/>
    <property type="match status" value="1"/>
</dbReference>
<keyword evidence="4" id="KW-0732">Signal</keyword>
<feature type="chain" id="PRO_5021423668" evidence="4">
    <location>
        <begin position="23"/>
        <end position="441"/>
    </location>
</feature>
<feature type="compositionally biased region" description="Basic and acidic residues" evidence="3">
    <location>
        <begin position="397"/>
        <end position="406"/>
    </location>
</feature>
<reference evidence="5 6" key="1">
    <citation type="submission" date="2019-04" db="EMBL/GenBank/DDBJ databases">
        <title>High contiguity whole genome sequence and gene annotation resource for two Venturia nashicola isolates.</title>
        <authorList>
            <person name="Prokchorchik M."/>
            <person name="Won K."/>
            <person name="Lee Y."/>
            <person name="Choi E.D."/>
            <person name="Segonzac C."/>
            <person name="Sohn K.H."/>
        </authorList>
    </citation>
    <scope>NUCLEOTIDE SEQUENCE [LARGE SCALE GENOMIC DNA]</scope>
    <source>
        <strain evidence="5 6">PRI2</strain>
    </source>
</reference>
<evidence type="ECO:0000256" key="2">
    <source>
        <dbReference type="ARBA" id="ARBA00023180"/>
    </source>
</evidence>